<dbReference type="KEGG" id="bsei:KMZ68_19080"/>
<organism evidence="2 3">
    <name type="scientific">Bradyrhizobium sediminis</name>
    <dbReference type="NCBI Taxonomy" id="2840469"/>
    <lineage>
        <taxon>Bacteria</taxon>
        <taxon>Pseudomonadati</taxon>
        <taxon>Pseudomonadota</taxon>
        <taxon>Alphaproteobacteria</taxon>
        <taxon>Hyphomicrobiales</taxon>
        <taxon>Nitrobacteraceae</taxon>
        <taxon>Bradyrhizobium</taxon>
    </lineage>
</organism>
<dbReference type="InterPro" id="IPR005212">
    <property type="entry name" value="EvaA-like"/>
</dbReference>
<evidence type="ECO:0000259" key="1">
    <source>
        <dbReference type="Pfam" id="PF03559"/>
    </source>
</evidence>
<name>A0A975RRU7_9BRAD</name>
<dbReference type="RefSeq" id="WP_215612728.1">
    <property type="nucleotide sequence ID" value="NZ_CP076135.1"/>
</dbReference>
<dbReference type="Pfam" id="PF03559">
    <property type="entry name" value="Hexose_dehydrat"/>
    <property type="match status" value="1"/>
</dbReference>
<protein>
    <submittedName>
        <fullName evidence="2">NDP-hexose 2,3-dehydratase family protein</fullName>
    </submittedName>
</protein>
<sequence length="232" mass="26342">MAERAHLEWFRERIAASLAIESRDPAPILAWCEERRRSIEFRADLIGLDQVRDWSRDAQGNVRHKSGQFFGVEGVRIESGDLREVKSWDQPIYTQPDGGILGLIARETAENGVEFFLHAKAEPGNIGILQLGPSIQSTWSNIRRAHAGKRPPMVEVLTAEAGVRIVYRAEHNEEGGRFWRKSNDNVVAFLDDERVIETDTTMFCWASLSQIRELALMDNVLSPFVKTILFPL</sequence>
<dbReference type="EMBL" id="CP076135">
    <property type="protein sequence ID" value="QWG17071.1"/>
    <property type="molecule type" value="Genomic_DNA"/>
</dbReference>
<proteinExistence type="predicted"/>
<gene>
    <name evidence="2" type="ORF">KMZ68_19080</name>
</gene>
<evidence type="ECO:0000313" key="3">
    <source>
        <dbReference type="Proteomes" id="UP000680805"/>
    </source>
</evidence>
<feature type="domain" description="dTDP-4-dehydro-6-deoxy-alpha-D-glucopyranose 2,3-dehydratase" evidence="1">
    <location>
        <begin position="27"/>
        <end position="229"/>
    </location>
</feature>
<dbReference type="Proteomes" id="UP000680805">
    <property type="component" value="Chromosome"/>
</dbReference>
<dbReference type="GO" id="GO:0016829">
    <property type="term" value="F:lyase activity"/>
    <property type="evidence" value="ECO:0007669"/>
    <property type="project" value="InterPro"/>
</dbReference>
<evidence type="ECO:0000313" key="2">
    <source>
        <dbReference type="EMBL" id="QWG17071.1"/>
    </source>
</evidence>
<dbReference type="AlphaFoldDB" id="A0A975RRU7"/>
<reference evidence="2" key="1">
    <citation type="submission" date="2021-06" db="EMBL/GenBank/DDBJ databases">
        <title>Bradyrhizobium sp. S2-11-2 Genome sequencing.</title>
        <authorList>
            <person name="Jin L."/>
        </authorList>
    </citation>
    <scope>NUCLEOTIDE SEQUENCE</scope>
    <source>
        <strain evidence="2">S2-11-2</strain>
    </source>
</reference>
<accession>A0A975RRU7</accession>
<dbReference type="Gene3D" id="3.90.79.40">
    <property type="entry name" value="EvaA sugar 2,3-dehydratase subunit"/>
    <property type="match status" value="1"/>
</dbReference>
<dbReference type="InterPro" id="IPR038153">
    <property type="entry name" value="EvaA-like_sf"/>
</dbReference>